<proteinExistence type="inferred from homology"/>
<dbReference type="RefSeq" id="WP_128238095.1">
    <property type="nucleotide sequence ID" value="NZ_SAUX01000019.1"/>
</dbReference>
<dbReference type="InterPro" id="IPR017871">
    <property type="entry name" value="ABC_transporter-like_CS"/>
</dbReference>
<dbReference type="SUPFAM" id="SSF52540">
    <property type="entry name" value="P-loop containing nucleoside triphosphate hydrolases"/>
    <property type="match status" value="1"/>
</dbReference>
<comment type="caution">
    <text evidence="7">The sequence shown here is derived from an EMBL/GenBank/DDBJ whole genome shotgun (WGS) entry which is preliminary data.</text>
</comment>
<evidence type="ECO:0000259" key="6">
    <source>
        <dbReference type="PROSITE" id="PS50893"/>
    </source>
</evidence>
<dbReference type="SMART" id="SM00382">
    <property type="entry name" value="AAA"/>
    <property type="match status" value="1"/>
</dbReference>
<dbReference type="OrthoDB" id="9802264at2"/>
<organism evidence="7 8">
    <name type="scientific">Paenirhodobacter populi</name>
    <dbReference type="NCBI Taxonomy" id="2306993"/>
    <lineage>
        <taxon>Bacteria</taxon>
        <taxon>Pseudomonadati</taxon>
        <taxon>Pseudomonadota</taxon>
        <taxon>Alphaproteobacteria</taxon>
        <taxon>Rhodobacterales</taxon>
        <taxon>Rhodobacter group</taxon>
        <taxon>Paenirhodobacter</taxon>
    </lineage>
</organism>
<dbReference type="Pfam" id="PF08352">
    <property type="entry name" value="oligo_HPY"/>
    <property type="match status" value="1"/>
</dbReference>
<keyword evidence="5 7" id="KW-0067">ATP-binding</keyword>
<dbReference type="InterPro" id="IPR013563">
    <property type="entry name" value="Oligopep_ABC_C"/>
</dbReference>
<feature type="domain" description="ABC transporter" evidence="6">
    <location>
        <begin position="7"/>
        <end position="248"/>
    </location>
</feature>
<evidence type="ECO:0000256" key="5">
    <source>
        <dbReference type="ARBA" id="ARBA00022840"/>
    </source>
</evidence>
<dbReference type="InterPro" id="IPR050319">
    <property type="entry name" value="ABC_transp_ATP-bind"/>
</dbReference>
<dbReference type="Pfam" id="PF00005">
    <property type="entry name" value="ABC_tran"/>
    <property type="match status" value="1"/>
</dbReference>
<dbReference type="GO" id="GO:0005524">
    <property type="term" value="F:ATP binding"/>
    <property type="evidence" value="ECO:0007669"/>
    <property type="project" value="UniProtKB-KW"/>
</dbReference>
<dbReference type="Proteomes" id="UP000285295">
    <property type="component" value="Unassembled WGS sequence"/>
</dbReference>
<dbReference type="GO" id="GO:0005886">
    <property type="term" value="C:plasma membrane"/>
    <property type="evidence" value="ECO:0007669"/>
    <property type="project" value="UniProtKB-SubCell"/>
</dbReference>
<dbReference type="CDD" id="cd03257">
    <property type="entry name" value="ABC_NikE_OppD_transporters"/>
    <property type="match status" value="1"/>
</dbReference>
<evidence type="ECO:0000256" key="1">
    <source>
        <dbReference type="ARBA" id="ARBA00004417"/>
    </source>
</evidence>
<dbReference type="GO" id="GO:0015833">
    <property type="term" value="P:peptide transport"/>
    <property type="evidence" value="ECO:0007669"/>
    <property type="project" value="InterPro"/>
</dbReference>
<evidence type="ECO:0000256" key="2">
    <source>
        <dbReference type="ARBA" id="ARBA00005417"/>
    </source>
</evidence>
<dbReference type="AlphaFoldDB" id="A0A443K4K9"/>
<keyword evidence="4" id="KW-0547">Nucleotide-binding</keyword>
<comment type="subcellular location">
    <subcellularLocation>
        <location evidence="1">Cell inner membrane</location>
        <topology evidence="1">Peripheral membrane protein</topology>
    </subcellularLocation>
</comment>
<dbReference type="PROSITE" id="PS00211">
    <property type="entry name" value="ABC_TRANSPORTER_1"/>
    <property type="match status" value="1"/>
</dbReference>
<accession>A0A443K4K9</accession>
<keyword evidence="3" id="KW-0813">Transport</keyword>
<reference evidence="7 8" key="2">
    <citation type="submission" date="2019-01" db="EMBL/GenBank/DDBJ databases">
        <authorList>
            <person name="Li Y."/>
        </authorList>
    </citation>
    <scope>NUCLEOTIDE SEQUENCE [LARGE SCALE GENOMIC DNA]</scope>
    <source>
        <strain evidence="7 8">D19-10-3-21</strain>
    </source>
</reference>
<dbReference type="GO" id="GO:0016887">
    <property type="term" value="F:ATP hydrolysis activity"/>
    <property type="evidence" value="ECO:0007669"/>
    <property type="project" value="InterPro"/>
</dbReference>
<evidence type="ECO:0000256" key="3">
    <source>
        <dbReference type="ARBA" id="ARBA00022448"/>
    </source>
</evidence>
<dbReference type="NCBIfam" id="TIGR01727">
    <property type="entry name" value="oligo_HPY"/>
    <property type="match status" value="1"/>
</dbReference>
<evidence type="ECO:0000313" key="8">
    <source>
        <dbReference type="Proteomes" id="UP000285295"/>
    </source>
</evidence>
<dbReference type="PANTHER" id="PTHR43776:SF7">
    <property type="entry name" value="D,D-DIPEPTIDE TRANSPORT ATP-BINDING PROTEIN DDPF-RELATED"/>
    <property type="match status" value="1"/>
</dbReference>
<dbReference type="Gene3D" id="3.40.50.300">
    <property type="entry name" value="P-loop containing nucleotide triphosphate hydrolases"/>
    <property type="match status" value="1"/>
</dbReference>
<dbReference type="InterPro" id="IPR003439">
    <property type="entry name" value="ABC_transporter-like_ATP-bd"/>
</dbReference>
<gene>
    <name evidence="7" type="ORF">D2T31_15795</name>
</gene>
<reference evidence="7 8" key="1">
    <citation type="submission" date="2019-01" db="EMBL/GenBank/DDBJ databases">
        <title>Sinorhodobacter populi sp. nov. isolated from the symptomatic bark tissue of Populus euramericana canker.</title>
        <authorList>
            <person name="Xu G."/>
        </authorList>
    </citation>
    <scope>NUCLEOTIDE SEQUENCE [LARGE SCALE GENOMIC DNA]</scope>
    <source>
        <strain evidence="7 8">D19-10-3-21</strain>
    </source>
</reference>
<name>A0A443K4K9_9RHOB</name>
<dbReference type="PROSITE" id="PS50893">
    <property type="entry name" value="ABC_TRANSPORTER_2"/>
    <property type="match status" value="1"/>
</dbReference>
<dbReference type="FunFam" id="3.40.50.300:FF:000016">
    <property type="entry name" value="Oligopeptide ABC transporter ATP-binding component"/>
    <property type="match status" value="1"/>
</dbReference>
<evidence type="ECO:0000313" key="7">
    <source>
        <dbReference type="EMBL" id="RWR27696.1"/>
    </source>
</evidence>
<dbReference type="InterPro" id="IPR003593">
    <property type="entry name" value="AAA+_ATPase"/>
</dbReference>
<evidence type="ECO:0000256" key="4">
    <source>
        <dbReference type="ARBA" id="ARBA00022741"/>
    </source>
</evidence>
<dbReference type="InterPro" id="IPR027417">
    <property type="entry name" value="P-loop_NTPase"/>
</dbReference>
<sequence length="314" mass="34313">MTAVLDVRDLKVTYSTRRGRLQAVDGVSFAIEKGQTLGLVGESGCGKSSLGKAIMRLVTPTGGQVRVMGEDITTRSAARLRPLRRRFQMVFQDPSASLDPRQKVRDIIAEPLAFHRIGSTEDRSARVAELMAQVGLHPAMAGRLPHEFSGGQRQRISIARAIAPEPDLLVCDEPVSALDVSLQAQILNLLRDLQDRTGVACLFISHDLSVVQHLADRVAVMYLGQIVEIAGRDRFWRHAAHPYTRALIDAVPQIRPGAARSHRRLLQGDLPNPFAPPAGCHFSSRCPLATDRCLAEAPALRSVAPDHAIACHLF</sequence>
<dbReference type="GO" id="GO:0055085">
    <property type="term" value="P:transmembrane transport"/>
    <property type="evidence" value="ECO:0007669"/>
    <property type="project" value="UniProtKB-ARBA"/>
</dbReference>
<dbReference type="PANTHER" id="PTHR43776">
    <property type="entry name" value="TRANSPORT ATP-BINDING PROTEIN"/>
    <property type="match status" value="1"/>
</dbReference>
<comment type="similarity">
    <text evidence="2">Belongs to the ABC transporter superfamily.</text>
</comment>
<dbReference type="EMBL" id="SAUX01000019">
    <property type="protein sequence ID" value="RWR27696.1"/>
    <property type="molecule type" value="Genomic_DNA"/>
</dbReference>
<protein>
    <submittedName>
        <fullName evidence="7">ATP-binding cassette domain-containing protein</fullName>
    </submittedName>
</protein>